<dbReference type="SUPFAM" id="SSF54928">
    <property type="entry name" value="RNA-binding domain, RBD"/>
    <property type="match status" value="1"/>
</dbReference>
<sequence length="442" mass="49188">MRDYPSYFGHTYLVTPATQVPLSFTSQNEHLLAQHEGFPHSFAGHHTDISLGPENDAPCSSIHAMSDNYRGNRLNVANYSMDIPTILNTSLWITGLPFDVTVHELLQCIRGFGNIFALHLNRPEEGTGHFFSAAKLTFFKAEAAQRFLRSHERTGLVVGNLTASVRPNRIKVAEGDHPDHYSRVLVILRPADVTNEEWVSHQLSTRGIYWDTDDVFEYVHPVTGWVRLEFRFGSYRGQSSQAYRVLRGREARDRSIMVIFGLDPCASNEHFGVIASASAKFRKGLRSISYKGSNLIKITDAAALSTIARGFPFIRSIVIGGPAATPEVVMAGGRKQAVWMFQGAISGAALDELLKDKGLAANLELLDLGNQAFALNEKYEEYGESVIGARRRLYYVDGYGGDRNLYFGGEMVDSNVDELALTAMVMTATTMTIAIERRVRWL</sequence>
<protein>
    <recommendedName>
        <fullName evidence="1">RRM domain-containing protein</fullName>
    </recommendedName>
</protein>
<proteinExistence type="predicted"/>
<evidence type="ECO:0000313" key="2">
    <source>
        <dbReference type="EMBL" id="KAK4200099.1"/>
    </source>
</evidence>
<comment type="caution">
    <text evidence="2">The sequence shown here is derived from an EMBL/GenBank/DDBJ whole genome shotgun (WGS) entry which is preliminary data.</text>
</comment>
<dbReference type="InterPro" id="IPR035979">
    <property type="entry name" value="RBD_domain_sf"/>
</dbReference>
<organism evidence="2 3">
    <name type="scientific">Triangularia verruculosa</name>
    <dbReference type="NCBI Taxonomy" id="2587418"/>
    <lineage>
        <taxon>Eukaryota</taxon>
        <taxon>Fungi</taxon>
        <taxon>Dikarya</taxon>
        <taxon>Ascomycota</taxon>
        <taxon>Pezizomycotina</taxon>
        <taxon>Sordariomycetes</taxon>
        <taxon>Sordariomycetidae</taxon>
        <taxon>Sordariales</taxon>
        <taxon>Podosporaceae</taxon>
        <taxon>Triangularia</taxon>
    </lineage>
</organism>
<reference evidence="2" key="1">
    <citation type="journal article" date="2023" name="Mol. Phylogenet. Evol.">
        <title>Genome-scale phylogeny and comparative genomics of the fungal order Sordariales.</title>
        <authorList>
            <person name="Hensen N."/>
            <person name="Bonometti L."/>
            <person name="Westerberg I."/>
            <person name="Brannstrom I.O."/>
            <person name="Guillou S."/>
            <person name="Cros-Aarteil S."/>
            <person name="Calhoun S."/>
            <person name="Haridas S."/>
            <person name="Kuo A."/>
            <person name="Mondo S."/>
            <person name="Pangilinan J."/>
            <person name="Riley R."/>
            <person name="LaButti K."/>
            <person name="Andreopoulos B."/>
            <person name="Lipzen A."/>
            <person name="Chen C."/>
            <person name="Yan M."/>
            <person name="Daum C."/>
            <person name="Ng V."/>
            <person name="Clum A."/>
            <person name="Steindorff A."/>
            <person name="Ohm R.A."/>
            <person name="Martin F."/>
            <person name="Silar P."/>
            <person name="Natvig D.O."/>
            <person name="Lalanne C."/>
            <person name="Gautier V."/>
            <person name="Ament-Velasquez S.L."/>
            <person name="Kruys A."/>
            <person name="Hutchinson M.I."/>
            <person name="Powell A.J."/>
            <person name="Barry K."/>
            <person name="Miller A.N."/>
            <person name="Grigoriev I.V."/>
            <person name="Debuchy R."/>
            <person name="Gladieux P."/>
            <person name="Hiltunen Thoren M."/>
            <person name="Johannesson H."/>
        </authorList>
    </citation>
    <scope>NUCLEOTIDE SEQUENCE</scope>
    <source>
        <strain evidence="2">CBS 315.58</strain>
    </source>
</reference>
<gene>
    <name evidence="2" type="ORF">QBC40DRAFT_265281</name>
</gene>
<dbReference type="EMBL" id="MU863923">
    <property type="protein sequence ID" value="KAK4200099.1"/>
    <property type="molecule type" value="Genomic_DNA"/>
</dbReference>
<dbReference type="Gene3D" id="3.30.70.330">
    <property type="match status" value="1"/>
</dbReference>
<dbReference type="GO" id="GO:0003723">
    <property type="term" value="F:RNA binding"/>
    <property type="evidence" value="ECO:0007669"/>
    <property type="project" value="InterPro"/>
</dbReference>
<feature type="domain" description="RRM" evidence="1">
    <location>
        <begin position="90"/>
        <end position="166"/>
    </location>
</feature>
<dbReference type="Proteomes" id="UP001303160">
    <property type="component" value="Unassembled WGS sequence"/>
</dbReference>
<evidence type="ECO:0000313" key="3">
    <source>
        <dbReference type="Proteomes" id="UP001303160"/>
    </source>
</evidence>
<dbReference type="SMART" id="SM00360">
    <property type="entry name" value="RRM"/>
    <property type="match status" value="1"/>
</dbReference>
<name>A0AAN6XGC3_9PEZI</name>
<evidence type="ECO:0000259" key="1">
    <source>
        <dbReference type="SMART" id="SM00360"/>
    </source>
</evidence>
<reference evidence="2" key="2">
    <citation type="submission" date="2023-05" db="EMBL/GenBank/DDBJ databases">
        <authorList>
            <consortium name="Lawrence Berkeley National Laboratory"/>
            <person name="Steindorff A."/>
            <person name="Hensen N."/>
            <person name="Bonometti L."/>
            <person name="Westerberg I."/>
            <person name="Brannstrom I.O."/>
            <person name="Guillou S."/>
            <person name="Cros-Aarteil S."/>
            <person name="Calhoun S."/>
            <person name="Haridas S."/>
            <person name="Kuo A."/>
            <person name="Mondo S."/>
            <person name="Pangilinan J."/>
            <person name="Riley R."/>
            <person name="Labutti K."/>
            <person name="Andreopoulos B."/>
            <person name="Lipzen A."/>
            <person name="Chen C."/>
            <person name="Yanf M."/>
            <person name="Daum C."/>
            <person name="Ng V."/>
            <person name="Clum A."/>
            <person name="Ohm R."/>
            <person name="Martin F."/>
            <person name="Silar P."/>
            <person name="Natvig D."/>
            <person name="Lalanne C."/>
            <person name="Gautier V."/>
            <person name="Ament-Velasquez S.L."/>
            <person name="Kruys A."/>
            <person name="Hutchinson M.I."/>
            <person name="Powell A.J."/>
            <person name="Barry K."/>
            <person name="Miller A.N."/>
            <person name="Grigoriev I.V."/>
            <person name="Debuchy R."/>
            <person name="Gladieux P."/>
            <person name="Thoren M.H."/>
            <person name="Johannesson H."/>
        </authorList>
    </citation>
    <scope>NUCLEOTIDE SEQUENCE</scope>
    <source>
        <strain evidence="2">CBS 315.58</strain>
    </source>
</reference>
<keyword evidence="3" id="KW-1185">Reference proteome</keyword>
<dbReference type="InterPro" id="IPR000504">
    <property type="entry name" value="RRM_dom"/>
</dbReference>
<dbReference type="AlphaFoldDB" id="A0AAN6XGC3"/>
<dbReference type="InterPro" id="IPR012677">
    <property type="entry name" value="Nucleotide-bd_a/b_plait_sf"/>
</dbReference>
<accession>A0AAN6XGC3</accession>